<reference evidence="1 2" key="1">
    <citation type="journal article" date="2012" name="J. Bacteriol.">
        <title>Genome Sequence of n-Alkane-Degrading Hydrocarboniphaga effusa Strain AP103T (ATCC BAA-332T).</title>
        <authorList>
            <person name="Chang H.K."/>
            <person name="Zylstra G.J."/>
            <person name="Chae J.C."/>
        </authorList>
    </citation>
    <scope>NUCLEOTIDE SEQUENCE [LARGE SCALE GENOMIC DNA]</scope>
    <source>
        <strain evidence="1 2">AP103</strain>
    </source>
</reference>
<keyword evidence="2" id="KW-1185">Reference proteome</keyword>
<organism evidence="1 2">
    <name type="scientific">Hydrocarboniphaga effusa AP103</name>
    <dbReference type="NCBI Taxonomy" id="1172194"/>
    <lineage>
        <taxon>Bacteria</taxon>
        <taxon>Pseudomonadati</taxon>
        <taxon>Pseudomonadota</taxon>
        <taxon>Gammaproteobacteria</taxon>
        <taxon>Nevskiales</taxon>
        <taxon>Nevskiaceae</taxon>
        <taxon>Hydrocarboniphaga</taxon>
    </lineage>
</organism>
<dbReference type="STRING" id="1172194.WQQ_41860"/>
<evidence type="ECO:0000313" key="2">
    <source>
        <dbReference type="Proteomes" id="UP000003704"/>
    </source>
</evidence>
<protein>
    <recommendedName>
        <fullName evidence="3">CHAT domain-containing protein</fullName>
    </recommendedName>
</protein>
<evidence type="ECO:0008006" key="3">
    <source>
        <dbReference type="Google" id="ProtNLM"/>
    </source>
</evidence>
<proteinExistence type="predicted"/>
<dbReference type="Proteomes" id="UP000003704">
    <property type="component" value="Unassembled WGS sequence"/>
</dbReference>
<dbReference type="AlphaFoldDB" id="I8HWN0"/>
<dbReference type="EMBL" id="AKGD01000004">
    <property type="protein sequence ID" value="EIT67751.1"/>
    <property type="molecule type" value="Genomic_DNA"/>
</dbReference>
<dbReference type="RefSeq" id="WP_007187121.1">
    <property type="nucleotide sequence ID" value="NZ_AKGD01000004.1"/>
</dbReference>
<name>I8HWN0_9GAMM</name>
<dbReference type="OrthoDB" id="163530at2"/>
<accession>I8HWN0</accession>
<comment type="caution">
    <text evidence="1">The sequence shown here is derived from an EMBL/GenBank/DDBJ whole genome shotgun (WGS) entry which is preliminary data.</text>
</comment>
<sequence>MKCPSISSCAAIGDDPYLLAEISSALAKKCTYFPVLDSPRLHWPQVESPATRRRNALARMQVKTVVYAGLDPHVDTVLSRGIPSGQIVRIADGSQIDRALPGARKQAVFQWGKEHLALGLLRALRLNARIQFDGVSEAASVPSVSGHLVVCEEGDLHAQVVAANYAHALDAGLILIPAVERRLGEKLLERFYSATEVRDRPMGEVLEELRGELREMAGGVSQADYDSATFFTSRVPWGYAFPERPSTHIFLYPDVGICVLHGLLAEQATTPGIKVAAVVDPGQVLATEVDVAIKSLCDSSVFTKMLADRNASVRQVARTIELYPYDFLLISTHCGDDGGWRRTYEFKDRGGRQRTLVVDVAAAFSRLDDSDRIEVMEHIRFVALDGVDITDPSAHSDHIGSVKLEFSELISRQELEPVHVETVQRVVGSAALKMADGSYICHPRSLANERTPIVFNNACVSWHELALAFTFSGARCYIGTLWSVRDSEAQVLGEKVLGTYFGEPLEVALWQSQNDIWGDDVARRPYVMIGTNFQRLRGTRNDGPLRVLSILKASKSEWQRRLDLITAPDDQQKSALGDYIRYLDDEIKGLTSRWIKRPPPKR</sequence>
<evidence type="ECO:0000313" key="1">
    <source>
        <dbReference type="EMBL" id="EIT67751.1"/>
    </source>
</evidence>
<gene>
    <name evidence="1" type="ORF">WQQ_41860</name>
</gene>